<feature type="transmembrane region" description="Helical" evidence="1">
    <location>
        <begin position="99"/>
        <end position="118"/>
    </location>
</feature>
<reference evidence="2 3" key="1">
    <citation type="journal article" date="2021" name="Elife">
        <title>Chloroplast acquisition without the gene transfer in kleptoplastic sea slugs, Plakobranchus ocellatus.</title>
        <authorList>
            <person name="Maeda T."/>
            <person name="Takahashi S."/>
            <person name="Yoshida T."/>
            <person name="Shimamura S."/>
            <person name="Takaki Y."/>
            <person name="Nagai Y."/>
            <person name="Toyoda A."/>
            <person name="Suzuki Y."/>
            <person name="Arimoto A."/>
            <person name="Ishii H."/>
            <person name="Satoh N."/>
            <person name="Nishiyama T."/>
            <person name="Hasebe M."/>
            <person name="Maruyama T."/>
            <person name="Minagawa J."/>
            <person name="Obokata J."/>
            <person name="Shigenobu S."/>
        </authorList>
    </citation>
    <scope>NUCLEOTIDE SEQUENCE [LARGE SCALE GENOMIC DNA]</scope>
</reference>
<gene>
    <name evidence="2" type="ORF">PoB_004944200</name>
</gene>
<keyword evidence="1" id="KW-0812">Transmembrane</keyword>
<name>A0AAV4BV79_9GAST</name>
<comment type="caution">
    <text evidence="2">The sequence shown here is derived from an EMBL/GenBank/DDBJ whole genome shotgun (WGS) entry which is preliminary data.</text>
</comment>
<keyword evidence="1" id="KW-1133">Transmembrane helix</keyword>
<dbReference type="AlphaFoldDB" id="A0AAV4BV79"/>
<keyword evidence="1" id="KW-0472">Membrane</keyword>
<evidence type="ECO:0000256" key="1">
    <source>
        <dbReference type="SAM" id="Phobius"/>
    </source>
</evidence>
<evidence type="ECO:0000313" key="3">
    <source>
        <dbReference type="Proteomes" id="UP000735302"/>
    </source>
</evidence>
<keyword evidence="3" id="KW-1185">Reference proteome</keyword>
<sequence>MAPPFPLSNRATDVIPGCKIQRIAPTLRQVADLMCARTKEREYFKTCIVGHVNCCLQCGPTLNSRQDGLMSQLLCSTQLHVGLIICVPRLALWFVRQRIFFPLTIYSLVVIVVTYVVVLVDLMVAVIADVVEAITTVVEMLVRLEA</sequence>
<accession>A0AAV4BV79</accession>
<dbReference type="Proteomes" id="UP000735302">
    <property type="component" value="Unassembled WGS sequence"/>
</dbReference>
<protein>
    <submittedName>
        <fullName evidence="2">Uncharacterized protein</fullName>
    </submittedName>
</protein>
<dbReference type="EMBL" id="BLXT01005465">
    <property type="protein sequence ID" value="GFO22937.1"/>
    <property type="molecule type" value="Genomic_DNA"/>
</dbReference>
<organism evidence="2 3">
    <name type="scientific">Plakobranchus ocellatus</name>
    <dbReference type="NCBI Taxonomy" id="259542"/>
    <lineage>
        <taxon>Eukaryota</taxon>
        <taxon>Metazoa</taxon>
        <taxon>Spiralia</taxon>
        <taxon>Lophotrochozoa</taxon>
        <taxon>Mollusca</taxon>
        <taxon>Gastropoda</taxon>
        <taxon>Heterobranchia</taxon>
        <taxon>Euthyneura</taxon>
        <taxon>Panpulmonata</taxon>
        <taxon>Sacoglossa</taxon>
        <taxon>Placobranchoidea</taxon>
        <taxon>Plakobranchidae</taxon>
        <taxon>Plakobranchus</taxon>
    </lineage>
</organism>
<proteinExistence type="predicted"/>
<evidence type="ECO:0000313" key="2">
    <source>
        <dbReference type="EMBL" id="GFO22937.1"/>
    </source>
</evidence>